<organism evidence="1 2">
    <name type="scientific">candidate division WOR_3 bacterium SM23_42</name>
    <dbReference type="NCBI Taxonomy" id="1703779"/>
    <lineage>
        <taxon>Bacteria</taxon>
        <taxon>Bacteria division WOR-3</taxon>
    </lineage>
</organism>
<dbReference type="Proteomes" id="UP000051373">
    <property type="component" value="Unassembled WGS sequence"/>
</dbReference>
<evidence type="ECO:0008006" key="3">
    <source>
        <dbReference type="Google" id="ProtNLM"/>
    </source>
</evidence>
<dbReference type="EMBL" id="LJUJ01000012">
    <property type="protein sequence ID" value="KPK63457.1"/>
    <property type="molecule type" value="Genomic_DNA"/>
</dbReference>
<gene>
    <name evidence="1" type="ORF">AMJ83_06680</name>
</gene>
<proteinExistence type="predicted"/>
<comment type="caution">
    <text evidence="1">The sequence shown here is derived from an EMBL/GenBank/DDBJ whole genome shotgun (WGS) entry which is preliminary data.</text>
</comment>
<protein>
    <recommendedName>
        <fullName evidence="3">DUF5723 domain-containing protein</fullName>
    </recommendedName>
</protein>
<name>A0A0S8FT52_UNCW3</name>
<sequence length="201" mass="22582">MLTSETRFELSELRTFGIYSQVDRYSIAVASFGSDSYRENYLELAFGFPVAGKFSFGLSAAGLNCWIKDFSNEFAYALKVGGRFESGQFLVGIWVNNVNVPRLSSVDYAPVSYSIRFDYRALRNLNFDFAIRGVETALPFYNLGLAFMPHKNLLIGLGVNTEPILLEYGLKVSFGKMFLNYSGNRHQQLGLTHNFCLGVIP</sequence>
<dbReference type="AlphaFoldDB" id="A0A0S8FT52"/>
<dbReference type="STRING" id="1703779.AMJ83_06680"/>
<reference evidence="1 2" key="1">
    <citation type="journal article" date="2015" name="Microbiome">
        <title>Genomic resolution of linkages in carbon, nitrogen, and sulfur cycling among widespread estuary sediment bacteria.</title>
        <authorList>
            <person name="Baker B.J."/>
            <person name="Lazar C.S."/>
            <person name="Teske A.P."/>
            <person name="Dick G.J."/>
        </authorList>
    </citation>
    <scope>NUCLEOTIDE SEQUENCE [LARGE SCALE GENOMIC DNA]</scope>
    <source>
        <strain evidence="1">SM23_42</strain>
    </source>
</reference>
<accession>A0A0S8FT52</accession>
<evidence type="ECO:0000313" key="2">
    <source>
        <dbReference type="Proteomes" id="UP000051373"/>
    </source>
</evidence>
<evidence type="ECO:0000313" key="1">
    <source>
        <dbReference type="EMBL" id="KPK63457.1"/>
    </source>
</evidence>